<organism evidence="2 3">
    <name type="scientific">Cyphomyrmex costatus</name>
    <dbReference type="NCBI Taxonomy" id="456900"/>
    <lineage>
        <taxon>Eukaryota</taxon>
        <taxon>Metazoa</taxon>
        <taxon>Ecdysozoa</taxon>
        <taxon>Arthropoda</taxon>
        <taxon>Hexapoda</taxon>
        <taxon>Insecta</taxon>
        <taxon>Pterygota</taxon>
        <taxon>Neoptera</taxon>
        <taxon>Endopterygota</taxon>
        <taxon>Hymenoptera</taxon>
        <taxon>Apocrita</taxon>
        <taxon>Aculeata</taxon>
        <taxon>Formicoidea</taxon>
        <taxon>Formicidae</taxon>
        <taxon>Myrmicinae</taxon>
        <taxon>Cyphomyrmex</taxon>
    </lineage>
</organism>
<accession>A0A195CK20</accession>
<dbReference type="EMBL" id="KQ977720">
    <property type="protein sequence ID" value="KYN00419.1"/>
    <property type="molecule type" value="Genomic_DNA"/>
</dbReference>
<feature type="region of interest" description="Disordered" evidence="1">
    <location>
        <begin position="75"/>
        <end position="103"/>
    </location>
</feature>
<reference evidence="2 3" key="1">
    <citation type="submission" date="2016-03" db="EMBL/GenBank/DDBJ databases">
        <title>Cyphomyrmex costatus WGS genome.</title>
        <authorList>
            <person name="Nygaard S."/>
            <person name="Hu H."/>
            <person name="Boomsma J."/>
            <person name="Zhang G."/>
        </authorList>
    </citation>
    <scope>NUCLEOTIDE SEQUENCE [LARGE SCALE GENOMIC DNA]</scope>
    <source>
        <strain evidence="2">MS0001</strain>
        <tissue evidence="2">Whole body</tissue>
    </source>
</reference>
<evidence type="ECO:0000313" key="2">
    <source>
        <dbReference type="EMBL" id="KYN00419.1"/>
    </source>
</evidence>
<feature type="compositionally biased region" description="Basic and acidic residues" evidence="1">
    <location>
        <begin position="1"/>
        <end position="26"/>
    </location>
</feature>
<dbReference type="Proteomes" id="UP000078542">
    <property type="component" value="Unassembled WGS sequence"/>
</dbReference>
<proteinExistence type="predicted"/>
<gene>
    <name evidence="2" type="ORF">ALC62_08723</name>
</gene>
<evidence type="ECO:0000256" key="1">
    <source>
        <dbReference type="SAM" id="MobiDB-lite"/>
    </source>
</evidence>
<sequence>MEVRKRERTIKEEQGRLVGEHGERSKAGATSEEKEEQDQTCEVDSNFRRKAGLRPSLIFSGYAYSGDISYRTETHRESDMGSLRGGKRWSSSRRKYDEDDKLNPGAVVPRRRLKQFAINFPQAEGNGAGRGTERDVAEPGHRKDLEQGFWKESIREFVYSCRRRIERNNFVVFLGHRFSPQYSLFSLSDIVNGGKPAASRTRTIGLCATFTIYYKTVPLCSRYVHSHAHFNPPFSGSSGTPEVCTFQETTAWALPRFDTFCKLQRMPATNDIASRGKSRTAISEKTEKRISCLGRYSSWMHVECYVHSALRKAACMRSGPDMNATPIVHDASRRPARCMHASAACNARILPREVSRGMRQTIYEGRVI</sequence>
<keyword evidence="3" id="KW-1185">Reference proteome</keyword>
<dbReference type="AlphaFoldDB" id="A0A195CK20"/>
<name>A0A195CK20_9HYME</name>
<evidence type="ECO:0000313" key="3">
    <source>
        <dbReference type="Proteomes" id="UP000078542"/>
    </source>
</evidence>
<protein>
    <submittedName>
        <fullName evidence="2">Uncharacterized protein</fullName>
    </submittedName>
</protein>
<feature type="region of interest" description="Disordered" evidence="1">
    <location>
        <begin position="1"/>
        <end position="43"/>
    </location>
</feature>